<accession>A0AB34J8C9</accession>
<sequence>MPASSTGMIPEQIDSARQPHLVMLDGSSNVNLFSNADVPLQLSSAHLCRDSPPLSVANVPGYMTEGDDVLQRLHRASRPYHGVLTFATGLVATFYGRSFPYSILFGHCFPTIGWPLLHPALLGIAQRVQMARLATEAELPELREARGAASQALRRLAAVRDAYFEAEAQHDSARAQRLALELAELQEEVQAVTRASSSFGAILRAARPEPRLPSRPLSLHLASASAHRAGLVATMESATSLGSAKLGFACDLGGAVVDTMRSWTAPFLQRPLQEIAQAGLGAWYAEPEVRSWTDFVINALCSSIGIAVAMKFERLVFTVSNAVIGAELLMAPLLRKMEVHGVVSGPAEQSYPVQLVKYSICTVGVLHQFLGKCRSLPGILRVALWCPLILERWLGGLASVTRSGRGVTLPITRRRPEDAGEGDIL</sequence>
<evidence type="ECO:0000313" key="3">
    <source>
        <dbReference type="Proteomes" id="UP001515480"/>
    </source>
</evidence>
<evidence type="ECO:0000313" key="2">
    <source>
        <dbReference type="EMBL" id="KAL1514725.1"/>
    </source>
</evidence>
<proteinExistence type="predicted"/>
<protein>
    <submittedName>
        <fullName evidence="2">Uncharacterized protein</fullName>
    </submittedName>
</protein>
<evidence type="ECO:0000256" key="1">
    <source>
        <dbReference type="SAM" id="Coils"/>
    </source>
</evidence>
<organism evidence="2 3">
    <name type="scientific">Prymnesium parvum</name>
    <name type="common">Toxic golden alga</name>
    <dbReference type="NCBI Taxonomy" id="97485"/>
    <lineage>
        <taxon>Eukaryota</taxon>
        <taxon>Haptista</taxon>
        <taxon>Haptophyta</taxon>
        <taxon>Prymnesiophyceae</taxon>
        <taxon>Prymnesiales</taxon>
        <taxon>Prymnesiaceae</taxon>
        <taxon>Prymnesium</taxon>
    </lineage>
</organism>
<comment type="caution">
    <text evidence="2">The sequence shown here is derived from an EMBL/GenBank/DDBJ whole genome shotgun (WGS) entry which is preliminary data.</text>
</comment>
<keyword evidence="1" id="KW-0175">Coiled coil</keyword>
<dbReference type="Proteomes" id="UP001515480">
    <property type="component" value="Unassembled WGS sequence"/>
</dbReference>
<dbReference type="EMBL" id="JBGBPQ010000012">
    <property type="protein sequence ID" value="KAL1514725.1"/>
    <property type="molecule type" value="Genomic_DNA"/>
</dbReference>
<gene>
    <name evidence="2" type="ORF">AB1Y20_003812</name>
</gene>
<name>A0AB34J8C9_PRYPA</name>
<feature type="coiled-coil region" evidence="1">
    <location>
        <begin position="168"/>
        <end position="195"/>
    </location>
</feature>
<reference evidence="2 3" key="1">
    <citation type="journal article" date="2024" name="Science">
        <title>Giant polyketide synthase enzymes in the biosynthesis of giant marine polyether toxins.</title>
        <authorList>
            <person name="Fallon T.R."/>
            <person name="Shende V.V."/>
            <person name="Wierzbicki I.H."/>
            <person name="Pendleton A.L."/>
            <person name="Watervoot N.F."/>
            <person name="Auber R.P."/>
            <person name="Gonzalez D.J."/>
            <person name="Wisecaver J.H."/>
            <person name="Moore B.S."/>
        </authorList>
    </citation>
    <scope>NUCLEOTIDE SEQUENCE [LARGE SCALE GENOMIC DNA]</scope>
    <source>
        <strain evidence="2 3">12B1</strain>
    </source>
</reference>
<dbReference type="AlphaFoldDB" id="A0AB34J8C9"/>
<keyword evidence="3" id="KW-1185">Reference proteome</keyword>